<dbReference type="GO" id="GO:0016491">
    <property type="term" value="F:oxidoreductase activity"/>
    <property type="evidence" value="ECO:0007669"/>
    <property type="project" value="InterPro"/>
</dbReference>
<dbReference type="InterPro" id="IPR052516">
    <property type="entry name" value="N-heterocyclic_Hydroxylase"/>
</dbReference>
<dbReference type="InterPro" id="IPR008274">
    <property type="entry name" value="AldOxase/xan_DH_MoCoBD1"/>
</dbReference>
<dbReference type="Pfam" id="PF02738">
    <property type="entry name" value="MoCoBD_1"/>
    <property type="match status" value="1"/>
</dbReference>
<dbReference type="AlphaFoldDB" id="A0AAU7KJ71"/>
<dbReference type="EMBL" id="CP098827">
    <property type="protein sequence ID" value="XBO71756.1"/>
    <property type="molecule type" value="Genomic_DNA"/>
</dbReference>
<dbReference type="InterPro" id="IPR037165">
    <property type="entry name" value="AldOxase/xan_DH_Mopterin-bd_sf"/>
</dbReference>
<dbReference type="PANTHER" id="PTHR47495:SF2">
    <property type="entry name" value="ALDEHYDE DEHYDROGENASE"/>
    <property type="match status" value="1"/>
</dbReference>
<dbReference type="InterPro" id="IPR006311">
    <property type="entry name" value="TAT_signal"/>
</dbReference>
<dbReference type="RefSeq" id="WP_222568222.1">
    <property type="nucleotide sequence ID" value="NZ_CP098827.1"/>
</dbReference>
<dbReference type="PIRSF" id="PIRSF036389">
    <property type="entry name" value="IOR_B"/>
    <property type="match status" value="1"/>
</dbReference>
<dbReference type="SMART" id="SM01008">
    <property type="entry name" value="Ald_Xan_dh_C"/>
    <property type="match status" value="1"/>
</dbReference>
<feature type="domain" description="Aldehyde oxidase/xanthine dehydrogenase a/b hammerhead" evidence="1">
    <location>
        <begin position="235"/>
        <end position="321"/>
    </location>
</feature>
<proteinExistence type="predicted"/>
<dbReference type="InterPro" id="IPR046867">
    <property type="entry name" value="AldOxase/xan_DH_MoCoBD2"/>
</dbReference>
<evidence type="ECO:0000259" key="1">
    <source>
        <dbReference type="SMART" id="SM01008"/>
    </source>
</evidence>
<dbReference type="InterPro" id="IPR036856">
    <property type="entry name" value="Ald_Oxase/Xan_DH_a/b_sf"/>
</dbReference>
<dbReference type="Gene3D" id="3.30.365.10">
    <property type="entry name" value="Aldehyde oxidase/xanthine dehydrogenase, molybdopterin binding domain"/>
    <property type="match status" value="4"/>
</dbReference>
<dbReference type="SUPFAM" id="SSF56003">
    <property type="entry name" value="Molybdenum cofactor-binding domain"/>
    <property type="match status" value="2"/>
</dbReference>
<evidence type="ECO:0000313" key="2">
    <source>
        <dbReference type="EMBL" id="XBO71756.1"/>
    </source>
</evidence>
<organism evidence="2">
    <name type="scientific">Halomonas sp. RT37</name>
    <dbReference type="NCBI Taxonomy" id="2950872"/>
    <lineage>
        <taxon>Bacteria</taxon>
        <taxon>Pseudomonadati</taxon>
        <taxon>Pseudomonadota</taxon>
        <taxon>Gammaproteobacteria</taxon>
        <taxon>Oceanospirillales</taxon>
        <taxon>Halomonadaceae</taxon>
        <taxon>Halomonas</taxon>
    </lineage>
</organism>
<dbReference type="Pfam" id="PF20256">
    <property type="entry name" value="MoCoBD_2"/>
    <property type="match status" value="2"/>
</dbReference>
<protein>
    <submittedName>
        <fullName evidence="2">Molybdopterin-dependent oxidoreductase</fullName>
    </submittedName>
</protein>
<dbReference type="InterPro" id="IPR000674">
    <property type="entry name" value="Ald_Oxase/Xan_DH_a/b"/>
</dbReference>
<dbReference type="SUPFAM" id="SSF54665">
    <property type="entry name" value="CO dehydrogenase molybdoprotein N-domain-like"/>
    <property type="match status" value="1"/>
</dbReference>
<name>A0AAU7KJ71_9GAMM</name>
<dbReference type="PROSITE" id="PS51318">
    <property type="entry name" value="TAT"/>
    <property type="match status" value="1"/>
</dbReference>
<dbReference type="InterPro" id="IPR012368">
    <property type="entry name" value="OxRdtase_Mopterin-bd_su_IorB"/>
</dbReference>
<dbReference type="PANTHER" id="PTHR47495">
    <property type="entry name" value="ALDEHYDE DEHYDROGENASE"/>
    <property type="match status" value="1"/>
</dbReference>
<accession>A0AAU7KJ71</accession>
<sequence length="791" mass="83850">MSRFDDTLAAHRGASAVRSDTSLADRNAGPGLSRRGFLIGTLGASAVLAFGLPGMAFGAADAASEALAKGRFEPTLWYAIDAQGHVTLHCTKAEMGQHVGTSLARLVAEELEVDPATIAIEYVDSDPKWGYMITGGSWSVNHSFLPLSRAGAAGRQALIEAGARLLEVDAADCQARDGQVISGDKRIGYGEIVASGTLSRSYSAEELEAIELKPASERRVLGTSGRAQDIPAKTTGEAVFGIDAKVDGMLYARPVLPPTRFGSRATSIDDSAAQSIAGYRQTIRLEDPSGLCQGWLAVIADNFSAAMRATDALKIEWENGSGISITEADILDEGRRLTQSPSRDNGALFVDIGEVTSTLEQAASAEDVSLIDATYTTSSVLHFQLEPVNATVVERDGHWHVHCGNQQQSVAVPLVAKALEVDESQVTFHQYYLGGGFGRRLYGDYAVPAALAAKAVGAPVKMVFTRPDDSRMDCVRSPSVQRLRSALAADGAIQASEHAAAAGWPTADIAPGFLGEFVEGGGKIDSFAISGADHWYALGAQRVWAQQNHKAHEAFVPGYLRAVGPGWTTWAVESHIDELALAADQDPAEFRRNLLKAEGRNAGEAPNSVGGAERLKTVLERTLDKAGWNERDALPEDTGLGVALSFGQERHMPTWVACVARVKVDRASGEVTVEKLTSVVDAGTLAHPDGAMAQLEGSLLWGLSMALHEGTEYAEGQPADLNLNSYTPLRMHQVPELDLEFVDNDHTPVGLGEPGTCVVAPAIANAIAHATGVRLRDLPMRPEALKAALGA</sequence>
<gene>
    <name evidence="2" type="ORF">NFG58_03290</name>
</gene>
<reference evidence="2" key="1">
    <citation type="submission" date="2022-06" db="EMBL/GenBank/DDBJ databases">
        <title>A novel DMS-producing enzyme.</title>
        <authorList>
            <person name="Zhang Y."/>
        </authorList>
    </citation>
    <scope>NUCLEOTIDE SEQUENCE</scope>
    <source>
        <strain evidence="2">RT37</strain>
    </source>
</reference>
<dbReference type="Gene3D" id="3.90.1170.50">
    <property type="entry name" value="Aldehyde oxidase/xanthine dehydrogenase, a/b hammerhead"/>
    <property type="match status" value="2"/>
</dbReference>